<dbReference type="Gene3D" id="2.40.128.110">
    <property type="entry name" value="Lipid/polyisoprenoid-binding, YceI-like"/>
    <property type="match status" value="1"/>
</dbReference>
<evidence type="ECO:0000256" key="2">
    <source>
        <dbReference type="SAM" id="Phobius"/>
    </source>
</evidence>
<comment type="similarity">
    <text evidence="1">Belongs to the UPF0312 family.</text>
</comment>
<dbReference type="KEGG" id="cgk:CGERO_05460"/>
<protein>
    <submittedName>
        <fullName evidence="4">YceI-like domain protein</fullName>
    </submittedName>
</protein>
<accession>A0A3G6J4R9</accession>
<gene>
    <name evidence="4" type="ORF">CGERO_05460</name>
</gene>
<evidence type="ECO:0000256" key="1">
    <source>
        <dbReference type="ARBA" id="ARBA00008812"/>
    </source>
</evidence>
<keyword evidence="2" id="KW-0812">Transmembrane</keyword>
<evidence type="ECO:0000313" key="4">
    <source>
        <dbReference type="EMBL" id="AZA11400.1"/>
    </source>
</evidence>
<proteinExistence type="inferred from homology"/>
<evidence type="ECO:0000259" key="3">
    <source>
        <dbReference type="SMART" id="SM00867"/>
    </source>
</evidence>
<dbReference type="AlphaFoldDB" id="A0A3G6J4R9"/>
<dbReference type="Proteomes" id="UP000271587">
    <property type="component" value="Chromosome"/>
</dbReference>
<organism evidence="4 5">
    <name type="scientific">Corynebacterium gerontici</name>
    <dbReference type="NCBI Taxonomy" id="2079234"/>
    <lineage>
        <taxon>Bacteria</taxon>
        <taxon>Bacillati</taxon>
        <taxon>Actinomycetota</taxon>
        <taxon>Actinomycetes</taxon>
        <taxon>Mycobacteriales</taxon>
        <taxon>Corynebacteriaceae</taxon>
        <taxon>Corynebacterium</taxon>
    </lineage>
</organism>
<dbReference type="OrthoDB" id="117810at2"/>
<sequence length="230" mass="25218">MEKRRKSVVITMIIAIVVLALFALGLVLYQLFTAPGIKTEEIDASKAKPATTDIDGVWEVVYGSAPNHSSVGFTFKESLPAEDKITSGSTTHVTGQATVKNKELVSARIVVDMTKVSTDVEKRDINVRNKIFKTEQYPEATFEVDKVTDLSMVGDDAQVAEVKIPGTLTIKGKSQKVDPTFKVVRDQDKILLSSTIRINRNDFGVESPEFVAAQIAEEGDVNVLLSMEKQ</sequence>
<dbReference type="EMBL" id="CP033897">
    <property type="protein sequence ID" value="AZA11400.1"/>
    <property type="molecule type" value="Genomic_DNA"/>
</dbReference>
<dbReference type="InterPro" id="IPR036761">
    <property type="entry name" value="TTHA0802/YceI-like_sf"/>
</dbReference>
<dbReference type="RefSeq" id="WP_123933967.1">
    <property type="nucleotide sequence ID" value="NZ_CP033897.1"/>
</dbReference>
<evidence type="ECO:0000313" key="5">
    <source>
        <dbReference type="Proteomes" id="UP000271587"/>
    </source>
</evidence>
<keyword evidence="5" id="KW-1185">Reference proteome</keyword>
<feature type="domain" description="Lipid/polyisoprenoid-binding YceI-like" evidence="3">
    <location>
        <begin position="57"/>
        <end position="228"/>
    </location>
</feature>
<dbReference type="InterPro" id="IPR007372">
    <property type="entry name" value="Lipid/polyisoprenoid-bd_YceI"/>
</dbReference>
<dbReference type="Pfam" id="PF04264">
    <property type="entry name" value="YceI"/>
    <property type="match status" value="1"/>
</dbReference>
<keyword evidence="2" id="KW-1133">Transmembrane helix</keyword>
<keyword evidence="2" id="KW-0472">Membrane</keyword>
<feature type="transmembrane region" description="Helical" evidence="2">
    <location>
        <begin position="7"/>
        <end position="32"/>
    </location>
</feature>
<dbReference type="PANTHER" id="PTHR34406">
    <property type="entry name" value="PROTEIN YCEI"/>
    <property type="match status" value="1"/>
</dbReference>
<dbReference type="PANTHER" id="PTHR34406:SF1">
    <property type="entry name" value="PROTEIN YCEI"/>
    <property type="match status" value="1"/>
</dbReference>
<dbReference type="SUPFAM" id="SSF101874">
    <property type="entry name" value="YceI-like"/>
    <property type="match status" value="1"/>
</dbReference>
<name>A0A3G6J4R9_9CORY</name>
<dbReference type="SMART" id="SM00867">
    <property type="entry name" value="YceI"/>
    <property type="match status" value="1"/>
</dbReference>
<reference evidence="4 5" key="1">
    <citation type="submission" date="2018-11" db="EMBL/GenBank/DDBJ databases">
        <authorList>
            <person name="Kleinhagauer T."/>
            <person name="Glaeser S.P."/>
            <person name="Spergser J."/>
            <person name="Ruckert C."/>
            <person name="Kaempfer P."/>
            <person name="Busse H.-J."/>
        </authorList>
    </citation>
    <scope>NUCLEOTIDE SEQUENCE [LARGE SCALE GENOMIC DNA]</scope>
    <source>
        <strain evidence="4 5">W8</strain>
    </source>
</reference>